<evidence type="ECO:0008006" key="4">
    <source>
        <dbReference type="Google" id="ProtNLM"/>
    </source>
</evidence>
<dbReference type="EMBL" id="JBHTLS010000125">
    <property type="protein sequence ID" value="MFD1105484.1"/>
    <property type="molecule type" value="Genomic_DNA"/>
</dbReference>
<feature type="chain" id="PRO_5046715014" description="L,D-transpeptidase" evidence="1">
    <location>
        <begin position="22"/>
        <end position="249"/>
    </location>
</feature>
<protein>
    <recommendedName>
        <fullName evidence="4">L,D-transpeptidase</fullName>
    </recommendedName>
</protein>
<evidence type="ECO:0000256" key="1">
    <source>
        <dbReference type="SAM" id="SignalP"/>
    </source>
</evidence>
<sequence length="249" mass="26209">MKSLSRLLLCLSLIAVPSVQAAEKAKPKTAAAKTTAASKARAAKKPVAKASALPAVPDATEMVVDPTPQAARVLRWVTGAADNKGLPYVVLDKVAARIWLYDGKGKRIADAPVLIGIALGDDATPGVGAKSLAEIGPAEKTTPAGRFLAKFGVAAGKTRVLWVDYATSVALHTIPPGNPKEKRVDRMLSPDIADNRITFGCINVPKAFYAKVGPLFRKKGGYAYILPDLKPPEDVFPQLHAYPAAPNAV</sequence>
<reference evidence="3" key="1">
    <citation type="journal article" date="2019" name="Int. J. Syst. Evol. Microbiol.">
        <title>The Global Catalogue of Microorganisms (GCM) 10K type strain sequencing project: providing services to taxonomists for standard genome sequencing and annotation.</title>
        <authorList>
            <consortium name="The Broad Institute Genomics Platform"/>
            <consortium name="The Broad Institute Genome Sequencing Center for Infectious Disease"/>
            <person name="Wu L."/>
            <person name="Ma J."/>
        </authorList>
    </citation>
    <scope>NUCLEOTIDE SEQUENCE [LARGE SCALE GENOMIC DNA]</scope>
    <source>
        <strain evidence="3">CCUG 54329</strain>
    </source>
</reference>
<dbReference type="Proteomes" id="UP001597203">
    <property type="component" value="Unassembled WGS sequence"/>
</dbReference>
<organism evidence="2 3">
    <name type="scientific">Sphingobium olei</name>
    <dbReference type="NCBI Taxonomy" id="420955"/>
    <lineage>
        <taxon>Bacteria</taxon>
        <taxon>Pseudomonadati</taxon>
        <taxon>Pseudomonadota</taxon>
        <taxon>Alphaproteobacteria</taxon>
        <taxon>Sphingomonadales</taxon>
        <taxon>Sphingomonadaceae</taxon>
        <taxon>Sphingobium</taxon>
    </lineage>
</organism>
<evidence type="ECO:0000313" key="3">
    <source>
        <dbReference type="Proteomes" id="UP001597203"/>
    </source>
</evidence>
<accession>A0ABW3P1Z0</accession>
<keyword evidence="3" id="KW-1185">Reference proteome</keyword>
<evidence type="ECO:0000313" key="2">
    <source>
        <dbReference type="EMBL" id="MFD1105484.1"/>
    </source>
</evidence>
<dbReference type="RefSeq" id="WP_380911293.1">
    <property type="nucleotide sequence ID" value="NZ_JBHTLS010000125.1"/>
</dbReference>
<keyword evidence="1" id="KW-0732">Signal</keyword>
<gene>
    <name evidence="2" type="ORF">ACFQ24_11465</name>
</gene>
<proteinExistence type="predicted"/>
<feature type="signal peptide" evidence="1">
    <location>
        <begin position="1"/>
        <end position="21"/>
    </location>
</feature>
<comment type="caution">
    <text evidence="2">The sequence shown here is derived from an EMBL/GenBank/DDBJ whole genome shotgun (WGS) entry which is preliminary data.</text>
</comment>
<name>A0ABW3P1Z0_9SPHN</name>